<evidence type="ECO:0000259" key="8">
    <source>
        <dbReference type="Pfam" id="PF08245"/>
    </source>
</evidence>
<gene>
    <name evidence="9" type="ORF">S01H4_07881</name>
</gene>
<dbReference type="PANTHER" id="PTHR11136:SF0">
    <property type="entry name" value="DIHYDROFOLATE SYNTHETASE-RELATED"/>
    <property type="match status" value="1"/>
</dbReference>
<proteinExistence type="inferred from homology"/>
<dbReference type="InterPro" id="IPR036565">
    <property type="entry name" value="Mur-like_cat_sf"/>
</dbReference>
<accession>X0ZXR4</accession>
<dbReference type="GO" id="GO:0004326">
    <property type="term" value="F:tetrahydrofolylpolyglutamate synthase activity"/>
    <property type="evidence" value="ECO:0007669"/>
    <property type="project" value="InterPro"/>
</dbReference>
<keyword evidence="2" id="KW-0436">Ligase</keyword>
<comment type="caution">
    <text evidence="9">The sequence shown here is derived from an EMBL/GenBank/DDBJ whole genome shotgun (WGS) entry which is preliminary data.</text>
</comment>
<organism evidence="9">
    <name type="scientific">marine sediment metagenome</name>
    <dbReference type="NCBI Taxonomy" id="412755"/>
    <lineage>
        <taxon>unclassified sequences</taxon>
        <taxon>metagenomes</taxon>
        <taxon>ecological metagenomes</taxon>
    </lineage>
</organism>
<dbReference type="NCBIfam" id="TIGR01499">
    <property type="entry name" value="folC"/>
    <property type="match status" value="1"/>
</dbReference>
<keyword evidence="6" id="KW-0460">Magnesium</keyword>
<feature type="domain" description="Mur ligase C-terminal" evidence="7">
    <location>
        <begin position="266"/>
        <end position="395"/>
    </location>
</feature>
<evidence type="ECO:0000256" key="3">
    <source>
        <dbReference type="ARBA" id="ARBA00022723"/>
    </source>
</evidence>
<evidence type="ECO:0000259" key="7">
    <source>
        <dbReference type="Pfam" id="PF02875"/>
    </source>
</evidence>
<evidence type="ECO:0008006" key="10">
    <source>
        <dbReference type="Google" id="ProtNLM"/>
    </source>
</evidence>
<evidence type="ECO:0000256" key="4">
    <source>
        <dbReference type="ARBA" id="ARBA00022741"/>
    </source>
</evidence>
<evidence type="ECO:0000313" key="9">
    <source>
        <dbReference type="EMBL" id="GAG65263.1"/>
    </source>
</evidence>
<dbReference type="GO" id="GO:0005524">
    <property type="term" value="F:ATP binding"/>
    <property type="evidence" value="ECO:0007669"/>
    <property type="project" value="UniProtKB-KW"/>
</dbReference>
<dbReference type="Gene3D" id="3.40.1190.10">
    <property type="entry name" value="Mur-like, catalytic domain"/>
    <property type="match status" value="1"/>
</dbReference>
<name>X0ZXR4_9ZZZZ</name>
<evidence type="ECO:0000256" key="6">
    <source>
        <dbReference type="ARBA" id="ARBA00022842"/>
    </source>
</evidence>
<dbReference type="InterPro" id="IPR001645">
    <property type="entry name" value="Folylpolyglutamate_synth"/>
</dbReference>
<evidence type="ECO:0000256" key="2">
    <source>
        <dbReference type="ARBA" id="ARBA00022598"/>
    </source>
</evidence>
<keyword evidence="5" id="KW-0067">ATP-binding</keyword>
<evidence type="ECO:0000256" key="1">
    <source>
        <dbReference type="ARBA" id="ARBA00008276"/>
    </source>
</evidence>
<dbReference type="AlphaFoldDB" id="X0ZXR4"/>
<dbReference type="SUPFAM" id="SSF53623">
    <property type="entry name" value="MurD-like peptide ligases, catalytic domain"/>
    <property type="match status" value="1"/>
</dbReference>
<sequence>PQKKVDFIHIVGTNGKTSTAKMVAGILSYHGIHTGYHISPHINSYTERMWISGKEVSEKEFTEVFDQIYPCIQKVNKMDLGGPITHFEIISAMAFKLAENEGIEVMALEAGMGGRWDATNIADSKVVGLTGVSLEHTDMLGSTIREITSEKVEVIKEKALAATTSCDREVLEILTRKVKDTGSRLFLFEKDFYIQRKVDLGLEGWLLDIKGIKNVYKNLPLKLVGQYQPLNLSLAIVLAELYLGTRKKEISEKKIKESMSGIRVRGRFEIIRKKPLVIADASHNPEGVENLARDVDRYFGNRKKIIIFAVLKDKDYESMVENIIGISDTLILTSSLNSRSLDTSELEKVVKRKIEWLKDADRLSGKVHKIDTIENSIKFALKISGRNDIICITGSITNLENIVK</sequence>
<dbReference type="PIRSF" id="PIRSF001563">
    <property type="entry name" value="Folylpolyglu_synth"/>
    <property type="match status" value="1"/>
</dbReference>
<dbReference type="PANTHER" id="PTHR11136">
    <property type="entry name" value="FOLYLPOLYGLUTAMATE SYNTHASE-RELATED"/>
    <property type="match status" value="1"/>
</dbReference>
<keyword evidence="4" id="KW-0547">Nucleotide-binding</keyword>
<dbReference type="InterPro" id="IPR004101">
    <property type="entry name" value="Mur_ligase_C"/>
</dbReference>
<feature type="non-terminal residue" evidence="9">
    <location>
        <position position="1"/>
    </location>
</feature>
<dbReference type="Gene3D" id="3.90.190.20">
    <property type="entry name" value="Mur ligase, C-terminal domain"/>
    <property type="match status" value="1"/>
</dbReference>
<dbReference type="InterPro" id="IPR013221">
    <property type="entry name" value="Mur_ligase_cen"/>
</dbReference>
<dbReference type="GO" id="GO:0046872">
    <property type="term" value="F:metal ion binding"/>
    <property type="evidence" value="ECO:0007669"/>
    <property type="project" value="UniProtKB-KW"/>
</dbReference>
<dbReference type="Pfam" id="PF02875">
    <property type="entry name" value="Mur_ligase_C"/>
    <property type="match status" value="1"/>
</dbReference>
<feature type="domain" description="Mur ligase central" evidence="8">
    <location>
        <begin position="11"/>
        <end position="239"/>
    </location>
</feature>
<dbReference type="GO" id="GO:0008841">
    <property type="term" value="F:dihydrofolate synthase activity"/>
    <property type="evidence" value="ECO:0007669"/>
    <property type="project" value="TreeGrafter"/>
</dbReference>
<keyword evidence="3" id="KW-0479">Metal-binding</keyword>
<dbReference type="GO" id="GO:0005737">
    <property type="term" value="C:cytoplasm"/>
    <property type="evidence" value="ECO:0007669"/>
    <property type="project" value="TreeGrafter"/>
</dbReference>
<evidence type="ECO:0000256" key="5">
    <source>
        <dbReference type="ARBA" id="ARBA00022840"/>
    </source>
</evidence>
<dbReference type="Pfam" id="PF08245">
    <property type="entry name" value="Mur_ligase_M"/>
    <property type="match status" value="1"/>
</dbReference>
<comment type="similarity">
    <text evidence="1">Belongs to the folylpolyglutamate synthase family.</text>
</comment>
<dbReference type="InterPro" id="IPR036615">
    <property type="entry name" value="Mur_ligase_C_dom_sf"/>
</dbReference>
<protein>
    <recommendedName>
        <fullName evidence="10">Mur ligase central domain-containing protein</fullName>
    </recommendedName>
</protein>
<reference evidence="9" key="1">
    <citation type="journal article" date="2014" name="Front. Microbiol.">
        <title>High frequency of phylogenetically diverse reductive dehalogenase-homologous genes in deep subseafloor sedimentary metagenomes.</title>
        <authorList>
            <person name="Kawai M."/>
            <person name="Futagami T."/>
            <person name="Toyoda A."/>
            <person name="Takaki Y."/>
            <person name="Nishi S."/>
            <person name="Hori S."/>
            <person name="Arai W."/>
            <person name="Tsubouchi T."/>
            <person name="Morono Y."/>
            <person name="Uchiyama I."/>
            <person name="Ito T."/>
            <person name="Fujiyama A."/>
            <person name="Inagaki F."/>
            <person name="Takami H."/>
        </authorList>
    </citation>
    <scope>NUCLEOTIDE SEQUENCE</scope>
    <source>
        <strain evidence="9">Expedition CK06-06</strain>
    </source>
</reference>
<dbReference type="SUPFAM" id="SSF53244">
    <property type="entry name" value="MurD-like peptide ligases, peptide-binding domain"/>
    <property type="match status" value="1"/>
</dbReference>
<dbReference type="EMBL" id="BART01002630">
    <property type="protein sequence ID" value="GAG65263.1"/>
    <property type="molecule type" value="Genomic_DNA"/>
</dbReference>